<dbReference type="Pfam" id="PF00106">
    <property type="entry name" value="adh_short"/>
    <property type="match status" value="1"/>
</dbReference>
<accession>A0ABW9XDV1</accession>
<name>A0ABW9XDV1_9SPHN</name>
<dbReference type="InterPro" id="IPR036291">
    <property type="entry name" value="NAD(P)-bd_dom_sf"/>
</dbReference>
<evidence type="ECO:0000313" key="4">
    <source>
        <dbReference type="EMBL" id="NBC36719.1"/>
    </source>
</evidence>
<dbReference type="EMBL" id="JAAAPO010000003">
    <property type="protein sequence ID" value="NBC36719.1"/>
    <property type="molecule type" value="Genomic_DNA"/>
</dbReference>
<sequence length="283" mass="30463">MAITDFHGKTAFITGGASGIGLGIAKVLVERGAQVVIADLRPDHIAHAMEQFAGEGRSNQVASVEIDVTSRQRYAEVAEQMSRDYGGIDILINNAGVGSEGPILEAGYADWDFGLGVNVNGVVNGLQAMLPQMIAHGRGGHVVNTASLAAVVQMPEYFVIYGAAKAAVLNISENMRAVLDSKNIGMSCLLPGFTKSNIHQANQNRPEHLKQGSGWAASEEKLAHRQFGDIGANWLEPEDVGVMVADAIIANELYIITHGNFRDQMQRRFDAMMARVPEADFQF</sequence>
<proteinExistence type="inferred from homology"/>
<dbReference type="RefSeq" id="WP_161718066.1">
    <property type="nucleotide sequence ID" value="NZ_JAAAPO010000003.1"/>
</dbReference>
<keyword evidence="5" id="KW-1185">Reference proteome</keyword>
<dbReference type="SUPFAM" id="SSF51735">
    <property type="entry name" value="NAD(P)-binding Rossmann-fold domains"/>
    <property type="match status" value="1"/>
</dbReference>
<comment type="caution">
    <text evidence="4">The sequence shown here is derived from an EMBL/GenBank/DDBJ whole genome shotgun (WGS) entry which is preliminary data.</text>
</comment>
<dbReference type="InterPro" id="IPR020904">
    <property type="entry name" value="Sc_DH/Rdtase_CS"/>
</dbReference>
<dbReference type="PANTHER" id="PTHR43391">
    <property type="entry name" value="RETINOL DEHYDROGENASE-RELATED"/>
    <property type="match status" value="1"/>
</dbReference>
<keyword evidence="2" id="KW-0560">Oxidoreductase</keyword>
<evidence type="ECO:0000256" key="1">
    <source>
        <dbReference type="ARBA" id="ARBA00006484"/>
    </source>
</evidence>
<dbReference type="PANTHER" id="PTHR43391:SF12">
    <property type="entry name" value="OXIDOREDUCTASE EPHD-RELATED"/>
    <property type="match status" value="1"/>
</dbReference>
<dbReference type="PRINTS" id="PR00080">
    <property type="entry name" value="SDRFAMILY"/>
</dbReference>
<reference evidence="5" key="1">
    <citation type="submission" date="2020-01" db="EMBL/GenBank/DDBJ databases">
        <title>Sphingomonas sp. strain CSW-10.</title>
        <authorList>
            <person name="Chen W.-M."/>
        </authorList>
    </citation>
    <scope>NUCLEOTIDE SEQUENCE [LARGE SCALE GENOMIC DNA]</scope>
    <source>
        <strain evidence="5">FSY-8</strain>
    </source>
</reference>
<dbReference type="PRINTS" id="PR00081">
    <property type="entry name" value="GDHRDH"/>
</dbReference>
<organism evidence="4 5">
    <name type="scientific">Novosphingobium ovatum</name>
    <dbReference type="NCBI Taxonomy" id="1908523"/>
    <lineage>
        <taxon>Bacteria</taxon>
        <taxon>Pseudomonadati</taxon>
        <taxon>Pseudomonadota</taxon>
        <taxon>Alphaproteobacteria</taxon>
        <taxon>Sphingomonadales</taxon>
        <taxon>Sphingomonadaceae</taxon>
        <taxon>Novosphingobium</taxon>
    </lineage>
</organism>
<dbReference type="PROSITE" id="PS00061">
    <property type="entry name" value="ADH_SHORT"/>
    <property type="match status" value="1"/>
</dbReference>
<dbReference type="Gene3D" id="3.40.50.720">
    <property type="entry name" value="NAD(P)-binding Rossmann-like Domain"/>
    <property type="match status" value="1"/>
</dbReference>
<gene>
    <name evidence="4" type="ORF">GTZ99_09130</name>
</gene>
<evidence type="ECO:0000256" key="3">
    <source>
        <dbReference type="RuleBase" id="RU000363"/>
    </source>
</evidence>
<evidence type="ECO:0000256" key="2">
    <source>
        <dbReference type="ARBA" id="ARBA00023002"/>
    </source>
</evidence>
<dbReference type="InterPro" id="IPR002347">
    <property type="entry name" value="SDR_fam"/>
</dbReference>
<dbReference type="CDD" id="cd05233">
    <property type="entry name" value="SDR_c"/>
    <property type="match status" value="1"/>
</dbReference>
<protein>
    <submittedName>
        <fullName evidence="4">SDR family NAD(P)-dependent oxidoreductase</fullName>
    </submittedName>
</protein>
<evidence type="ECO:0000313" key="5">
    <source>
        <dbReference type="Proteomes" id="UP000753724"/>
    </source>
</evidence>
<dbReference type="Proteomes" id="UP000753724">
    <property type="component" value="Unassembled WGS sequence"/>
</dbReference>
<comment type="similarity">
    <text evidence="1 3">Belongs to the short-chain dehydrogenases/reductases (SDR) family.</text>
</comment>